<dbReference type="GO" id="GO:0005886">
    <property type="term" value="C:plasma membrane"/>
    <property type="evidence" value="ECO:0000318"/>
    <property type="project" value="GO_Central"/>
</dbReference>
<reference evidence="13" key="4">
    <citation type="journal article" date="2018" name="Nat. Plants">
        <title>Whole-genome landscape of Medicago truncatula symbiotic genes.</title>
        <authorList>
            <person name="Pecrix Y."/>
            <person name="Staton S.E."/>
            <person name="Sallet E."/>
            <person name="Lelandais-Briere C."/>
            <person name="Moreau S."/>
            <person name="Carrere S."/>
            <person name="Blein T."/>
            <person name="Jardinaud M.F."/>
            <person name="Latrasse D."/>
            <person name="Zouine M."/>
            <person name="Zahm M."/>
            <person name="Kreplak J."/>
            <person name="Mayjonade B."/>
            <person name="Satge C."/>
            <person name="Perez M."/>
            <person name="Cauet S."/>
            <person name="Marande W."/>
            <person name="Chantry-Darmon C."/>
            <person name="Lopez-Roques C."/>
            <person name="Bouchez O."/>
            <person name="Berard A."/>
            <person name="Debelle F."/>
            <person name="Munos S."/>
            <person name="Bendahmane A."/>
            <person name="Berges H."/>
            <person name="Niebel A."/>
            <person name="Buitink J."/>
            <person name="Frugier F."/>
            <person name="Benhamed M."/>
            <person name="Crespi M."/>
            <person name="Gouzy J."/>
            <person name="Gamas P."/>
        </authorList>
    </citation>
    <scope>NUCLEOTIDE SEQUENCE [LARGE SCALE GENOMIC DNA]</scope>
    <source>
        <strain evidence="13">cv. Jemalong A17</strain>
    </source>
</reference>
<feature type="transmembrane region" description="Helical" evidence="7">
    <location>
        <begin position="77"/>
        <end position="99"/>
    </location>
</feature>
<dbReference type="HOGENOM" id="CLU_001265_54_2_1"/>
<dbReference type="PRINTS" id="PR01035">
    <property type="entry name" value="TCRTETA"/>
</dbReference>
<evidence type="ECO:0000313" key="9">
    <source>
        <dbReference type="EMBL" id="KEH19214.1"/>
    </source>
</evidence>
<dbReference type="EnsemblPlants" id="KEH19214">
    <property type="protein sequence ID" value="KEH19214"/>
    <property type="gene ID" value="MTR_8g042870"/>
</dbReference>
<evidence type="ECO:0000256" key="4">
    <source>
        <dbReference type="ARBA" id="ARBA00022692"/>
    </source>
</evidence>
<proteinExistence type="inferred from homology"/>
<feature type="transmembrane region" description="Helical" evidence="7">
    <location>
        <begin position="410"/>
        <end position="436"/>
    </location>
</feature>
<reference evidence="11" key="3">
    <citation type="submission" date="2015-04" db="UniProtKB">
        <authorList>
            <consortium name="EnsemblPlants"/>
        </authorList>
    </citation>
    <scope>IDENTIFICATION</scope>
    <source>
        <strain evidence="11">cv. Jemalong A17</strain>
    </source>
</reference>
<dbReference type="GO" id="GO:0009705">
    <property type="term" value="C:plant-type vacuole membrane"/>
    <property type="evidence" value="ECO:0000318"/>
    <property type="project" value="GO_Central"/>
</dbReference>
<feature type="transmembrane region" description="Helical" evidence="7">
    <location>
        <begin position="319"/>
        <end position="338"/>
    </location>
</feature>
<keyword evidence="5 7" id="KW-1133">Transmembrane helix</keyword>
<dbReference type="GO" id="GO:0022821">
    <property type="term" value="F:solute:potassium antiporter activity"/>
    <property type="evidence" value="ECO:0000318"/>
    <property type="project" value="GO_Central"/>
</dbReference>
<dbReference type="KEGG" id="mtr:25501129"/>
<dbReference type="InterPro" id="IPR036259">
    <property type="entry name" value="MFS_trans_sf"/>
</dbReference>
<keyword evidence="3" id="KW-0813">Transport</keyword>
<protein>
    <submittedName>
        <fullName evidence="10">Putative major facilitator superfamily</fullName>
    </submittedName>
    <submittedName>
        <fullName evidence="9">Zinc induced facilitator-like protein</fullName>
    </submittedName>
</protein>
<feature type="transmembrane region" description="Helical" evidence="7">
    <location>
        <begin position="41"/>
        <end position="65"/>
    </location>
</feature>
<dbReference type="Gene3D" id="1.20.1250.20">
    <property type="entry name" value="MFS general substrate transporter like domains"/>
    <property type="match status" value="1"/>
</dbReference>
<dbReference type="SUPFAM" id="SSF103473">
    <property type="entry name" value="MFS general substrate transporter"/>
    <property type="match status" value="1"/>
</dbReference>
<evidence type="ECO:0000256" key="1">
    <source>
        <dbReference type="ARBA" id="ARBA00004141"/>
    </source>
</evidence>
<dbReference type="EMBL" id="CM001224">
    <property type="protein sequence ID" value="KEH19214.1"/>
    <property type="molecule type" value="Genomic_DNA"/>
</dbReference>
<dbReference type="OrthoDB" id="10262656at2759"/>
<name>A0A072TNX5_MEDTR</name>
<dbReference type="Gramene" id="rna46605">
    <property type="protein sequence ID" value="RHN40453.1"/>
    <property type="gene ID" value="gene46605"/>
</dbReference>
<evidence type="ECO:0000256" key="5">
    <source>
        <dbReference type="ARBA" id="ARBA00022989"/>
    </source>
</evidence>
<feature type="transmembrane region" description="Helical" evidence="7">
    <location>
        <begin position="371"/>
        <end position="398"/>
    </location>
</feature>
<keyword evidence="6 7" id="KW-0472">Membrane</keyword>
<evidence type="ECO:0000313" key="10">
    <source>
        <dbReference type="EMBL" id="RHN40453.1"/>
    </source>
</evidence>
<comment type="subcellular location">
    <subcellularLocation>
        <location evidence="1">Membrane</location>
        <topology evidence="1">Multi-pass membrane protein</topology>
    </subcellularLocation>
</comment>
<gene>
    <name evidence="11" type="primary">25501129</name>
    <name evidence="9" type="ordered locus">MTR_8g042870</name>
    <name evidence="10" type="ORF">MtrunA17_Chr8g0354891</name>
</gene>
<dbReference type="Proteomes" id="UP000002051">
    <property type="component" value="Chromosome 8"/>
</dbReference>
<sequence length="484" mass="53491">MEEEHMREPLLEKKQYYEDCPGCKVEQENELNEGVSIIKLLIIWMVVLSATLPTSSLFPFLYFMVRDFNVAKEEADISYYAGYIGSSYMLGRCFTAVLWGMVSDRYGRKPVLIMGIIAVVIFNTLFGLSTGFWMAIATRFLLGGLNGVLGPVKAYATELFREEHQAIGLSTVSAAWGIGLIVGPAIGGYLAQPVDKYPQIFPKDSFWDKFPYFLPCFTISALALTVAIVCIWIPETLHNHNGNEESKGNAEALENGSSKEKTVQKNENLFLNWPLMSSIIAYCVVSLHDIAYQEVFSLWAVSPLRLGGLKFTTDDVGDVLSISGVALCIYQLFIYPYVEKACGPIVLARITGIISIPLLQSYPFIAMLSGITLYIVISIASILKNIIAVTITTGLFLVQNRVVEQHQRGAANGISMTAMSLFKAIGPAAGGTILTWSQKRMDASFLPGTQMVFFFLNLVEGLGILLMCKPFLGEKKKTNSHELH</sequence>
<keyword evidence="12" id="KW-1185">Reference proteome</keyword>
<dbReference type="InterPro" id="IPR011701">
    <property type="entry name" value="MFS"/>
</dbReference>
<feature type="transmembrane region" description="Helical" evidence="7">
    <location>
        <begin position="448"/>
        <end position="468"/>
    </location>
</feature>
<accession>A0A072TNX5</accession>
<dbReference type="GO" id="GO:0090333">
    <property type="term" value="P:regulation of stomatal closure"/>
    <property type="evidence" value="ECO:0000318"/>
    <property type="project" value="GO_Central"/>
</dbReference>
<feature type="domain" description="Major facilitator superfamily (MFS) profile" evidence="8">
    <location>
        <begin position="39"/>
        <end position="475"/>
    </location>
</feature>
<feature type="transmembrane region" description="Helical" evidence="7">
    <location>
        <begin position="212"/>
        <end position="234"/>
    </location>
</feature>
<reference evidence="9 12" key="2">
    <citation type="journal article" date="2014" name="BMC Genomics">
        <title>An improved genome release (version Mt4.0) for the model legume Medicago truncatula.</title>
        <authorList>
            <person name="Tang H."/>
            <person name="Krishnakumar V."/>
            <person name="Bidwell S."/>
            <person name="Rosen B."/>
            <person name="Chan A."/>
            <person name="Zhou S."/>
            <person name="Gentzbittel L."/>
            <person name="Childs K.L."/>
            <person name="Yandell M."/>
            <person name="Gundlach H."/>
            <person name="Mayer K.F."/>
            <person name="Schwartz D.C."/>
            <person name="Town C.D."/>
        </authorList>
    </citation>
    <scope>GENOME REANNOTATION</scope>
    <source>
        <strain evidence="9">A17</strain>
        <strain evidence="11 12">cv. Jemalong A17</strain>
    </source>
</reference>
<reference evidence="9 12" key="1">
    <citation type="journal article" date="2011" name="Nature">
        <title>The Medicago genome provides insight into the evolution of rhizobial symbioses.</title>
        <authorList>
            <person name="Young N.D."/>
            <person name="Debelle F."/>
            <person name="Oldroyd G.E."/>
            <person name="Geurts R."/>
            <person name="Cannon S.B."/>
            <person name="Udvardi M.K."/>
            <person name="Benedito V.A."/>
            <person name="Mayer K.F."/>
            <person name="Gouzy J."/>
            <person name="Schoof H."/>
            <person name="Van de Peer Y."/>
            <person name="Proost S."/>
            <person name="Cook D.R."/>
            <person name="Meyers B.C."/>
            <person name="Spannagl M."/>
            <person name="Cheung F."/>
            <person name="De Mita S."/>
            <person name="Krishnakumar V."/>
            <person name="Gundlach H."/>
            <person name="Zhou S."/>
            <person name="Mudge J."/>
            <person name="Bharti A.K."/>
            <person name="Murray J.D."/>
            <person name="Naoumkina M.A."/>
            <person name="Rosen B."/>
            <person name="Silverstein K.A."/>
            <person name="Tang H."/>
            <person name="Rombauts S."/>
            <person name="Zhao P.X."/>
            <person name="Zhou P."/>
            <person name="Barbe V."/>
            <person name="Bardou P."/>
            <person name="Bechner M."/>
            <person name="Bellec A."/>
            <person name="Berger A."/>
            <person name="Berges H."/>
            <person name="Bidwell S."/>
            <person name="Bisseling T."/>
            <person name="Choisne N."/>
            <person name="Couloux A."/>
            <person name="Denny R."/>
            <person name="Deshpande S."/>
            <person name="Dai X."/>
            <person name="Doyle J.J."/>
            <person name="Dudez A.M."/>
            <person name="Farmer A.D."/>
            <person name="Fouteau S."/>
            <person name="Franken C."/>
            <person name="Gibelin C."/>
            <person name="Gish J."/>
            <person name="Goldstein S."/>
            <person name="Gonzalez A.J."/>
            <person name="Green P.J."/>
            <person name="Hallab A."/>
            <person name="Hartog M."/>
            <person name="Hua A."/>
            <person name="Humphray S.J."/>
            <person name="Jeong D.H."/>
            <person name="Jing Y."/>
            <person name="Jocker A."/>
            <person name="Kenton S.M."/>
            <person name="Kim D.J."/>
            <person name="Klee K."/>
            <person name="Lai H."/>
            <person name="Lang C."/>
            <person name="Lin S."/>
            <person name="Macmil S.L."/>
            <person name="Magdelenat G."/>
            <person name="Matthews L."/>
            <person name="McCorrison J."/>
            <person name="Monaghan E.L."/>
            <person name="Mun J.H."/>
            <person name="Najar F.Z."/>
            <person name="Nicholson C."/>
            <person name="Noirot C."/>
            <person name="O'Bleness M."/>
            <person name="Paule C.R."/>
            <person name="Poulain J."/>
            <person name="Prion F."/>
            <person name="Qin B."/>
            <person name="Qu C."/>
            <person name="Retzel E.F."/>
            <person name="Riddle C."/>
            <person name="Sallet E."/>
            <person name="Samain S."/>
            <person name="Samson N."/>
            <person name="Sanders I."/>
            <person name="Saurat O."/>
            <person name="Scarpelli C."/>
            <person name="Schiex T."/>
            <person name="Segurens B."/>
            <person name="Severin A.J."/>
            <person name="Sherrier D.J."/>
            <person name="Shi R."/>
            <person name="Sims S."/>
            <person name="Singer S.R."/>
            <person name="Sinharoy S."/>
            <person name="Sterck L."/>
            <person name="Viollet A."/>
            <person name="Wang B.B."/>
            <person name="Wang K."/>
            <person name="Wang M."/>
            <person name="Wang X."/>
            <person name="Warfsmann J."/>
            <person name="Weissenbach J."/>
            <person name="White D.D."/>
            <person name="White J.D."/>
            <person name="Wiley G.B."/>
            <person name="Wincker P."/>
            <person name="Xing Y."/>
            <person name="Yang L."/>
            <person name="Yao Z."/>
            <person name="Ying F."/>
            <person name="Zhai J."/>
            <person name="Zhou L."/>
            <person name="Zuber A."/>
            <person name="Denarie J."/>
            <person name="Dixon R.A."/>
            <person name="May G.D."/>
            <person name="Schwartz D.C."/>
            <person name="Rogers J."/>
            <person name="Quetier F."/>
            <person name="Town C.D."/>
            <person name="Roe B.A."/>
        </authorList>
    </citation>
    <scope>NUCLEOTIDE SEQUENCE [LARGE SCALE GENOMIC DNA]</scope>
    <source>
        <strain evidence="9">A17</strain>
        <strain evidence="11 12">cv. Jemalong A17</strain>
    </source>
</reference>
<dbReference type="InterPro" id="IPR001958">
    <property type="entry name" value="Tet-R_TetA/multi-R_MdtG-like"/>
</dbReference>
<dbReference type="CDD" id="cd17330">
    <property type="entry name" value="MFS_SLC46_TetA_like"/>
    <property type="match status" value="1"/>
</dbReference>
<dbReference type="Proteomes" id="UP000265566">
    <property type="component" value="Chromosome 8"/>
</dbReference>
<evidence type="ECO:0000259" key="8">
    <source>
        <dbReference type="PROSITE" id="PS50850"/>
    </source>
</evidence>
<comment type="similarity">
    <text evidence="2">Belongs to the major facilitator superfamily.</text>
</comment>
<feature type="transmembrane region" description="Helical" evidence="7">
    <location>
        <begin position="345"/>
        <end position="365"/>
    </location>
</feature>
<evidence type="ECO:0000256" key="6">
    <source>
        <dbReference type="ARBA" id="ARBA00023136"/>
    </source>
</evidence>
<evidence type="ECO:0000313" key="13">
    <source>
        <dbReference type="Proteomes" id="UP000265566"/>
    </source>
</evidence>
<keyword evidence="4 7" id="KW-0812">Transmembrane</keyword>
<dbReference type="PROSITE" id="PS50850">
    <property type="entry name" value="MFS"/>
    <property type="match status" value="1"/>
</dbReference>
<evidence type="ECO:0000313" key="11">
    <source>
        <dbReference type="EnsemblPlants" id="KEH19214"/>
    </source>
</evidence>
<dbReference type="PANTHER" id="PTHR23504:SF90">
    <property type="entry name" value="MAJOR FACILITATOR SUPERFAMILY-RELATED"/>
    <property type="match status" value="1"/>
</dbReference>
<feature type="transmembrane region" description="Helical" evidence="7">
    <location>
        <begin position="111"/>
        <end position="136"/>
    </location>
</feature>
<feature type="transmembrane region" description="Helical" evidence="7">
    <location>
        <begin position="167"/>
        <end position="191"/>
    </location>
</feature>
<dbReference type="Pfam" id="PF07690">
    <property type="entry name" value="MFS_1"/>
    <property type="match status" value="1"/>
</dbReference>
<evidence type="ECO:0000256" key="7">
    <source>
        <dbReference type="SAM" id="Phobius"/>
    </source>
</evidence>
<dbReference type="EMBL" id="PSQE01000008">
    <property type="protein sequence ID" value="RHN40453.1"/>
    <property type="molecule type" value="Genomic_DNA"/>
</dbReference>
<organism evidence="9 12">
    <name type="scientific">Medicago truncatula</name>
    <name type="common">Barrel medic</name>
    <name type="synonym">Medicago tribuloides</name>
    <dbReference type="NCBI Taxonomy" id="3880"/>
    <lineage>
        <taxon>Eukaryota</taxon>
        <taxon>Viridiplantae</taxon>
        <taxon>Streptophyta</taxon>
        <taxon>Embryophyta</taxon>
        <taxon>Tracheophyta</taxon>
        <taxon>Spermatophyta</taxon>
        <taxon>Magnoliopsida</taxon>
        <taxon>eudicotyledons</taxon>
        <taxon>Gunneridae</taxon>
        <taxon>Pentapetalae</taxon>
        <taxon>rosids</taxon>
        <taxon>fabids</taxon>
        <taxon>Fabales</taxon>
        <taxon>Fabaceae</taxon>
        <taxon>Papilionoideae</taxon>
        <taxon>50 kb inversion clade</taxon>
        <taxon>NPAAA clade</taxon>
        <taxon>Hologalegina</taxon>
        <taxon>IRL clade</taxon>
        <taxon>Trifolieae</taxon>
        <taxon>Medicago</taxon>
    </lineage>
</organism>
<evidence type="ECO:0000256" key="3">
    <source>
        <dbReference type="ARBA" id="ARBA00022448"/>
    </source>
</evidence>
<dbReference type="FunFam" id="1.20.1250.20:FF:000301">
    <property type="entry name" value="Protein ZINC INDUCED FACILITATOR-LIKE 1"/>
    <property type="match status" value="1"/>
</dbReference>
<dbReference type="InterPro" id="IPR020846">
    <property type="entry name" value="MFS_dom"/>
</dbReference>
<evidence type="ECO:0000313" key="12">
    <source>
        <dbReference type="Proteomes" id="UP000002051"/>
    </source>
</evidence>
<dbReference type="PANTHER" id="PTHR23504">
    <property type="entry name" value="MAJOR FACILITATOR SUPERFAMILY DOMAIN-CONTAINING PROTEIN 10"/>
    <property type="match status" value="1"/>
</dbReference>
<evidence type="ECO:0000256" key="2">
    <source>
        <dbReference type="ARBA" id="ARBA00008335"/>
    </source>
</evidence>
<reference evidence="10" key="5">
    <citation type="journal article" date="2018" name="Nat. Plants">
        <title>Whole-genome landscape of Medicago truncatula symbiotic genes.</title>
        <authorList>
            <person name="Pecrix Y."/>
            <person name="Gamas P."/>
            <person name="Carrere S."/>
        </authorList>
    </citation>
    <scope>NUCLEOTIDE SEQUENCE</scope>
    <source>
        <tissue evidence="10">Leaves</tissue>
    </source>
</reference>
<dbReference type="AlphaFoldDB" id="A0A072TNX5"/>